<organism evidence="1 2">
    <name type="scientific">Mesorhizobium hawassense</name>
    <dbReference type="NCBI Taxonomy" id="1209954"/>
    <lineage>
        <taxon>Bacteria</taxon>
        <taxon>Pseudomonadati</taxon>
        <taxon>Pseudomonadota</taxon>
        <taxon>Alphaproteobacteria</taxon>
        <taxon>Hyphomicrobiales</taxon>
        <taxon>Phyllobacteriaceae</taxon>
        <taxon>Mesorhizobium</taxon>
    </lineage>
</organism>
<accession>A0A330H6X4</accession>
<sequence length="74" mass="8559">MLAIFTFDSESCRHSSANAARPAAGKLRIAKAIAIETRRMETSLRLIEISMKRSLRRHGVRRYRPHAVFWVLHL</sequence>
<evidence type="ECO:0000313" key="2">
    <source>
        <dbReference type="Proteomes" id="UP000251558"/>
    </source>
</evidence>
<keyword evidence="2" id="KW-1185">Reference proteome</keyword>
<gene>
    <name evidence="1" type="ORF">DPM33_31770</name>
</gene>
<reference evidence="2" key="1">
    <citation type="submission" date="2018-06" db="EMBL/GenBank/DDBJ databases">
        <authorList>
            <person name="Helene L.C."/>
            <person name="Dall'Agnol R."/>
            <person name="Delamuta J.R."/>
            <person name="Hungria M."/>
        </authorList>
    </citation>
    <scope>NUCLEOTIDE SEQUENCE [LARGE SCALE GENOMIC DNA]</scope>
    <source>
        <strain evidence="2">AC99b</strain>
    </source>
</reference>
<protein>
    <submittedName>
        <fullName evidence="1">Uncharacterized protein</fullName>
    </submittedName>
</protein>
<proteinExistence type="predicted"/>
<comment type="caution">
    <text evidence="1">The sequence shown here is derived from an EMBL/GenBank/DDBJ whole genome shotgun (WGS) entry which is preliminary data.</text>
</comment>
<reference evidence="1 2" key="2">
    <citation type="submission" date="2018-07" db="EMBL/GenBank/DDBJ databases">
        <title>Diversity of Mesorhizobium strains in Brazil.</title>
        <authorList>
            <person name="Helene L.C.F."/>
            <person name="Dall'Agnol R."/>
            <person name="Delamuta J.R.M."/>
            <person name="Hungria M."/>
        </authorList>
    </citation>
    <scope>NUCLEOTIDE SEQUENCE [LARGE SCALE GENOMIC DNA]</scope>
    <source>
        <strain evidence="1 2">AC99b</strain>
    </source>
</reference>
<dbReference type="AlphaFoldDB" id="A0A330H6X4"/>
<evidence type="ECO:0000313" key="1">
    <source>
        <dbReference type="EMBL" id="RAZ84356.1"/>
    </source>
</evidence>
<dbReference type="Proteomes" id="UP000251558">
    <property type="component" value="Unassembled WGS sequence"/>
</dbReference>
<name>A0A330H6X4_9HYPH</name>
<dbReference type="EMBL" id="QMBP01000024">
    <property type="protein sequence ID" value="RAZ84356.1"/>
    <property type="molecule type" value="Genomic_DNA"/>
</dbReference>